<comment type="caution">
    <text evidence="1">The sequence shown here is derived from an EMBL/GenBank/DDBJ whole genome shotgun (WGS) entry which is preliminary data.</text>
</comment>
<dbReference type="RefSeq" id="WP_123659217.1">
    <property type="nucleotide sequence ID" value="NZ_AYKG01000056.1"/>
</dbReference>
<proteinExistence type="predicted"/>
<keyword evidence="2" id="KW-1185">Reference proteome</keyword>
<evidence type="ECO:0008006" key="3">
    <source>
        <dbReference type="Google" id="ProtNLM"/>
    </source>
</evidence>
<dbReference type="EMBL" id="AYKG01000056">
    <property type="protein sequence ID" value="ROO24876.1"/>
    <property type="molecule type" value="Genomic_DNA"/>
</dbReference>
<dbReference type="AlphaFoldDB" id="A0A423PHB9"/>
<reference evidence="1 2" key="1">
    <citation type="submission" date="2013-10" db="EMBL/GenBank/DDBJ databases">
        <title>Salinisphaera japonica YTM-1 Genome Sequencing.</title>
        <authorList>
            <person name="Lai Q."/>
            <person name="Li C."/>
            <person name="Shao Z."/>
        </authorList>
    </citation>
    <scope>NUCLEOTIDE SEQUENCE [LARGE SCALE GENOMIC DNA]</scope>
    <source>
        <strain evidence="1 2">YTM-1</strain>
    </source>
</reference>
<dbReference type="InParanoid" id="A0A423PHB9"/>
<dbReference type="Proteomes" id="UP000285310">
    <property type="component" value="Unassembled WGS sequence"/>
</dbReference>
<accession>A0A423PHB9</accession>
<gene>
    <name evidence="1" type="ORF">SAJA_13875</name>
</gene>
<organism evidence="1 2">
    <name type="scientific">Salinisphaera japonica YTM-1</name>
    <dbReference type="NCBI Taxonomy" id="1209778"/>
    <lineage>
        <taxon>Bacteria</taxon>
        <taxon>Pseudomonadati</taxon>
        <taxon>Pseudomonadota</taxon>
        <taxon>Gammaproteobacteria</taxon>
        <taxon>Salinisphaerales</taxon>
        <taxon>Salinisphaeraceae</taxon>
        <taxon>Salinisphaera</taxon>
    </lineage>
</organism>
<sequence length="128" mass="13722">MQIEQFITNVAQRSHIEDRELAANISHATVEVLCMYLPAQQTFDLASQLPKELAKSAEAGAQQAEANTRDISLEAFFEQVAIRCHRPAGEIEAGARAAAATFQNALSRGESIDVALDAPASLEALLTG</sequence>
<dbReference type="InterPro" id="IPR038282">
    <property type="entry name" value="DUF2267_sf"/>
</dbReference>
<dbReference type="Gene3D" id="1.10.490.110">
    <property type="entry name" value="Uncharacterized conserved protein DUF2267"/>
    <property type="match status" value="1"/>
</dbReference>
<name>A0A423PHB9_9GAMM</name>
<dbReference type="Pfam" id="PF10025">
    <property type="entry name" value="DUF2267"/>
    <property type="match status" value="1"/>
</dbReference>
<evidence type="ECO:0000313" key="2">
    <source>
        <dbReference type="Proteomes" id="UP000285310"/>
    </source>
</evidence>
<dbReference type="OrthoDB" id="7062840at2"/>
<evidence type="ECO:0000313" key="1">
    <source>
        <dbReference type="EMBL" id="ROO24876.1"/>
    </source>
</evidence>
<dbReference type="InterPro" id="IPR018727">
    <property type="entry name" value="DUF2267"/>
</dbReference>
<protein>
    <recommendedName>
        <fullName evidence="3">DUF2267 domain-containing protein</fullName>
    </recommendedName>
</protein>